<evidence type="ECO:0000259" key="2">
    <source>
        <dbReference type="Pfam" id="PF26138"/>
    </source>
</evidence>
<dbReference type="InterPro" id="IPR058353">
    <property type="entry name" value="DUF8040"/>
</dbReference>
<feature type="region of interest" description="Disordered" evidence="1">
    <location>
        <begin position="148"/>
        <end position="172"/>
    </location>
</feature>
<organism evidence="3 4">
    <name type="scientific">Senna tora</name>
    <dbReference type="NCBI Taxonomy" id="362788"/>
    <lineage>
        <taxon>Eukaryota</taxon>
        <taxon>Viridiplantae</taxon>
        <taxon>Streptophyta</taxon>
        <taxon>Embryophyta</taxon>
        <taxon>Tracheophyta</taxon>
        <taxon>Spermatophyta</taxon>
        <taxon>Magnoliopsida</taxon>
        <taxon>eudicotyledons</taxon>
        <taxon>Gunneridae</taxon>
        <taxon>Pentapetalae</taxon>
        <taxon>rosids</taxon>
        <taxon>fabids</taxon>
        <taxon>Fabales</taxon>
        <taxon>Fabaceae</taxon>
        <taxon>Caesalpinioideae</taxon>
        <taxon>Cassia clade</taxon>
        <taxon>Senna</taxon>
    </lineage>
</organism>
<dbReference type="OrthoDB" id="1002434at2759"/>
<feature type="domain" description="DUF8040" evidence="2">
    <location>
        <begin position="22"/>
        <end position="107"/>
    </location>
</feature>
<evidence type="ECO:0000313" key="3">
    <source>
        <dbReference type="EMBL" id="KAF7835823.1"/>
    </source>
</evidence>
<evidence type="ECO:0000313" key="4">
    <source>
        <dbReference type="Proteomes" id="UP000634136"/>
    </source>
</evidence>
<dbReference type="PANTHER" id="PTHR22930">
    <property type="match status" value="1"/>
</dbReference>
<keyword evidence="4" id="KW-1185">Reference proteome</keyword>
<accession>A0A834X056</accession>
<comment type="caution">
    <text evidence="3">The sequence shown here is derived from an EMBL/GenBank/DDBJ whole genome shotgun (WGS) entry which is preliminary data.</text>
</comment>
<dbReference type="EMBL" id="JAAIUW010000004">
    <property type="protein sequence ID" value="KAF7835823.1"/>
    <property type="molecule type" value="Genomic_DNA"/>
</dbReference>
<proteinExistence type="predicted"/>
<dbReference type="InterPro" id="IPR045249">
    <property type="entry name" value="HARBI1-like"/>
</dbReference>
<feature type="compositionally biased region" description="Acidic residues" evidence="1">
    <location>
        <begin position="157"/>
        <end position="167"/>
    </location>
</feature>
<sequence length="201" mass="23659">MRHISPRSYTLDFEAKRAHLRSMVYASDTTCYNQIRIKRATFDQLCGMLHNIKGLNPTRNMLVDEQVAIFLHILCHHVKNRVIQLRFGRSRETISRYVHTVLQAMMKLVPHLFKKPEPVGDDSTDDRWKWFKPGIVICNQKVEWTEGTRRQDRELDPLENQDLDEDTQMGYGDPIGTVETSDVWTAFRYRLAVDMFVEFRG</sequence>
<dbReference type="PANTHER" id="PTHR22930:SF293">
    <property type="entry name" value="PROTEIN ALP1-LIKE"/>
    <property type="match status" value="1"/>
</dbReference>
<evidence type="ECO:0000256" key="1">
    <source>
        <dbReference type="SAM" id="MobiDB-lite"/>
    </source>
</evidence>
<dbReference type="AlphaFoldDB" id="A0A834X056"/>
<gene>
    <name evidence="3" type="ORF">G2W53_010682</name>
</gene>
<reference evidence="3" key="1">
    <citation type="submission" date="2020-09" db="EMBL/GenBank/DDBJ databases">
        <title>Genome-Enabled Discovery of Anthraquinone Biosynthesis in Senna tora.</title>
        <authorList>
            <person name="Kang S.-H."/>
            <person name="Pandey R.P."/>
            <person name="Lee C.-M."/>
            <person name="Sim J.-S."/>
            <person name="Jeong J.-T."/>
            <person name="Choi B.-S."/>
            <person name="Jung M."/>
            <person name="Ginzburg D."/>
            <person name="Zhao K."/>
            <person name="Won S.Y."/>
            <person name="Oh T.-J."/>
            <person name="Yu Y."/>
            <person name="Kim N.-H."/>
            <person name="Lee O.R."/>
            <person name="Lee T.-H."/>
            <person name="Bashyal P."/>
            <person name="Kim T.-S."/>
            <person name="Lee W.-H."/>
            <person name="Kawkins C."/>
            <person name="Kim C.-K."/>
            <person name="Kim J.S."/>
            <person name="Ahn B.O."/>
            <person name="Rhee S.Y."/>
            <person name="Sohng J.K."/>
        </authorList>
    </citation>
    <scope>NUCLEOTIDE SEQUENCE</scope>
    <source>
        <tissue evidence="3">Leaf</tissue>
    </source>
</reference>
<protein>
    <submittedName>
        <fullName evidence="3">Protein ALP1-like</fullName>
    </submittedName>
</protein>
<name>A0A834X056_9FABA</name>
<dbReference type="Pfam" id="PF26138">
    <property type="entry name" value="DUF8040"/>
    <property type="match status" value="1"/>
</dbReference>
<dbReference type="Proteomes" id="UP000634136">
    <property type="component" value="Unassembled WGS sequence"/>
</dbReference>